<evidence type="ECO:0000313" key="5">
    <source>
        <dbReference type="Proteomes" id="UP000237752"/>
    </source>
</evidence>
<dbReference type="PANTHER" id="PTHR22789:SF0">
    <property type="entry name" value="3-OXO-TETRONATE 4-PHOSPHATE DECARBOXYLASE-RELATED"/>
    <property type="match status" value="1"/>
</dbReference>
<dbReference type="GO" id="GO:0019323">
    <property type="term" value="P:pentose catabolic process"/>
    <property type="evidence" value="ECO:0007669"/>
    <property type="project" value="TreeGrafter"/>
</dbReference>
<dbReference type="InterPro" id="IPR050197">
    <property type="entry name" value="Aldolase_class_II_sugar_metab"/>
</dbReference>
<dbReference type="Pfam" id="PF00596">
    <property type="entry name" value="Aldolase_II"/>
    <property type="match status" value="1"/>
</dbReference>
<dbReference type="InterPro" id="IPR001303">
    <property type="entry name" value="Aldolase_II/adducin_N"/>
</dbReference>
<dbReference type="SMART" id="SM01007">
    <property type="entry name" value="Aldolase_II"/>
    <property type="match status" value="1"/>
</dbReference>
<accession>A0A2T0ZZ00</accession>
<dbReference type="PANTHER" id="PTHR22789">
    <property type="entry name" value="FUCULOSE PHOSPHATE ALDOLASE"/>
    <property type="match status" value="1"/>
</dbReference>
<dbReference type="InterPro" id="IPR036409">
    <property type="entry name" value="Aldolase_II/adducin_N_sf"/>
</dbReference>
<dbReference type="GO" id="GO:0005829">
    <property type="term" value="C:cytosol"/>
    <property type="evidence" value="ECO:0007669"/>
    <property type="project" value="TreeGrafter"/>
</dbReference>
<dbReference type="EMBL" id="PVUE01000009">
    <property type="protein sequence ID" value="PRZ41570.1"/>
    <property type="molecule type" value="Genomic_DNA"/>
</dbReference>
<gene>
    <name evidence="4" type="ORF">CLV47_109117</name>
</gene>
<evidence type="ECO:0000256" key="2">
    <source>
        <dbReference type="ARBA" id="ARBA00023239"/>
    </source>
</evidence>
<dbReference type="SUPFAM" id="SSF53639">
    <property type="entry name" value="AraD/HMP-PK domain-like"/>
    <property type="match status" value="1"/>
</dbReference>
<evidence type="ECO:0000313" key="4">
    <source>
        <dbReference type="EMBL" id="PRZ41570.1"/>
    </source>
</evidence>
<evidence type="ECO:0000259" key="3">
    <source>
        <dbReference type="SMART" id="SM01007"/>
    </source>
</evidence>
<proteinExistence type="predicted"/>
<keyword evidence="5" id="KW-1185">Reference proteome</keyword>
<dbReference type="Gene3D" id="3.40.225.10">
    <property type="entry name" value="Class II aldolase/adducin N-terminal domain"/>
    <property type="match status" value="1"/>
</dbReference>
<dbReference type="GO" id="GO:0046872">
    <property type="term" value="F:metal ion binding"/>
    <property type="evidence" value="ECO:0007669"/>
    <property type="project" value="UniProtKB-KW"/>
</dbReference>
<evidence type="ECO:0000256" key="1">
    <source>
        <dbReference type="ARBA" id="ARBA00022723"/>
    </source>
</evidence>
<feature type="domain" description="Class II aldolase/adducin N-terminal" evidence="3">
    <location>
        <begin position="13"/>
        <end position="201"/>
    </location>
</feature>
<name>A0A2T0ZZ00_9ACTN</name>
<dbReference type="AlphaFoldDB" id="A0A2T0ZZ00"/>
<comment type="caution">
    <text evidence="4">The sequence shown here is derived from an EMBL/GenBank/DDBJ whole genome shotgun (WGS) entry which is preliminary data.</text>
</comment>
<reference evidence="4 5" key="1">
    <citation type="submission" date="2018-03" db="EMBL/GenBank/DDBJ databases">
        <title>Genomic Encyclopedia of Archaeal and Bacterial Type Strains, Phase II (KMG-II): from individual species to whole genera.</title>
        <authorList>
            <person name="Goeker M."/>
        </authorList>
    </citation>
    <scope>NUCLEOTIDE SEQUENCE [LARGE SCALE GENOMIC DNA]</scope>
    <source>
        <strain evidence="4 5">DSM 100065</strain>
    </source>
</reference>
<dbReference type="Proteomes" id="UP000237752">
    <property type="component" value="Unassembled WGS sequence"/>
</dbReference>
<dbReference type="OrthoDB" id="3729465at2"/>
<protein>
    <submittedName>
        <fullName evidence="4">Ribulose-5-phosphate 4-epimerase/fuculose-1-phosphate aldolase</fullName>
    </submittedName>
</protein>
<keyword evidence="1" id="KW-0479">Metal-binding</keyword>
<keyword evidence="2" id="KW-0456">Lyase</keyword>
<organism evidence="4 5">
    <name type="scientific">Antricoccus suffuscus</name>
    <dbReference type="NCBI Taxonomy" id="1629062"/>
    <lineage>
        <taxon>Bacteria</taxon>
        <taxon>Bacillati</taxon>
        <taxon>Actinomycetota</taxon>
        <taxon>Actinomycetes</taxon>
        <taxon>Geodermatophilales</taxon>
        <taxon>Antricoccaceae</taxon>
        <taxon>Antricoccus</taxon>
    </lineage>
</organism>
<dbReference type="GO" id="GO:0016832">
    <property type="term" value="F:aldehyde-lyase activity"/>
    <property type="evidence" value="ECO:0007669"/>
    <property type="project" value="TreeGrafter"/>
</dbReference>
<sequence>MTCVVNDLAELRQQVSDGCRVLAGRDLAPGILGHISVRVGDQLLIRCRGPRERGLAHTTPTDIHLVARDGSPGAAGELAGGWTPPHELPLHVEVLNARSDVTCVVHAHPADVVAADLAGVRLQPIVGAYDLPGAALVRGGVPVYPRSVLINTTELGVEVADCLGSYPVVLMRGHGLISTGDTVAEAVLRAASVNTLAGLSLKILGAGGALRPIPEEDLRLLPDLGATLNLATAWRHELARLRPHEDA</sequence>